<keyword evidence="3" id="KW-0862">Zinc</keyword>
<evidence type="ECO:0000256" key="2">
    <source>
        <dbReference type="ARBA" id="ARBA00022723"/>
    </source>
</evidence>
<dbReference type="Gene3D" id="4.10.240.10">
    <property type="entry name" value="Zn(2)-C6 fungal-type DNA-binding domain"/>
    <property type="match status" value="1"/>
</dbReference>
<dbReference type="InterPro" id="IPR007219">
    <property type="entry name" value="XnlR_reg_dom"/>
</dbReference>
<dbReference type="KEGG" id="apuu:APUU_11069A"/>
<evidence type="ECO:0000259" key="8">
    <source>
        <dbReference type="PROSITE" id="PS50048"/>
    </source>
</evidence>
<dbReference type="GO" id="GO:0045944">
    <property type="term" value="P:positive regulation of transcription by RNA polymerase II"/>
    <property type="evidence" value="ECO:0007669"/>
    <property type="project" value="TreeGrafter"/>
</dbReference>
<evidence type="ECO:0000313" key="9">
    <source>
        <dbReference type="EMBL" id="BCS18241.1"/>
    </source>
</evidence>
<keyword evidence="10" id="KW-1185">Reference proteome</keyword>
<dbReference type="RefSeq" id="XP_041550435.1">
    <property type="nucleotide sequence ID" value="XM_041694201.1"/>
</dbReference>
<dbReference type="PROSITE" id="PS50048">
    <property type="entry name" value="ZN2_CY6_FUNGAL_2"/>
    <property type="match status" value="1"/>
</dbReference>
<proteinExistence type="predicted"/>
<dbReference type="SMART" id="SM00066">
    <property type="entry name" value="GAL4"/>
    <property type="match status" value="1"/>
</dbReference>
<keyword evidence="6" id="KW-0804">Transcription</keyword>
<evidence type="ECO:0000313" key="10">
    <source>
        <dbReference type="Proteomes" id="UP000654913"/>
    </source>
</evidence>
<dbReference type="InterPro" id="IPR001138">
    <property type="entry name" value="Zn2Cys6_DnaBD"/>
</dbReference>
<dbReference type="EMBL" id="AP024443">
    <property type="protein sequence ID" value="BCS18241.1"/>
    <property type="molecule type" value="Genomic_DNA"/>
</dbReference>
<keyword evidence="4" id="KW-0805">Transcription regulation</keyword>
<reference evidence="9" key="1">
    <citation type="submission" date="2021-01" db="EMBL/GenBank/DDBJ databases">
        <authorList>
            <consortium name="Aspergillus puulaauensis MK2 genome sequencing consortium"/>
            <person name="Kazuki M."/>
            <person name="Futagami T."/>
        </authorList>
    </citation>
    <scope>NUCLEOTIDE SEQUENCE</scope>
    <source>
        <strain evidence="9">MK2</strain>
    </source>
</reference>
<dbReference type="AlphaFoldDB" id="A0A7R7XB81"/>
<dbReference type="Pfam" id="PF04082">
    <property type="entry name" value="Fungal_trans"/>
    <property type="match status" value="1"/>
</dbReference>
<evidence type="ECO:0000256" key="5">
    <source>
        <dbReference type="ARBA" id="ARBA00023125"/>
    </source>
</evidence>
<organism evidence="9 10">
    <name type="scientific">Aspergillus puulaauensis</name>
    <dbReference type="NCBI Taxonomy" id="1220207"/>
    <lineage>
        <taxon>Eukaryota</taxon>
        <taxon>Fungi</taxon>
        <taxon>Dikarya</taxon>
        <taxon>Ascomycota</taxon>
        <taxon>Pezizomycotina</taxon>
        <taxon>Eurotiomycetes</taxon>
        <taxon>Eurotiomycetidae</taxon>
        <taxon>Eurotiales</taxon>
        <taxon>Aspergillaceae</taxon>
        <taxon>Aspergillus</taxon>
    </lineage>
</organism>
<dbReference type="GO" id="GO:0043565">
    <property type="term" value="F:sequence-specific DNA binding"/>
    <property type="evidence" value="ECO:0007669"/>
    <property type="project" value="TreeGrafter"/>
</dbReference>
<comment type="subcellular location">
    <subcellularLocation>
        <location evidence="1">Nucleus</location>
    </subcellularLocation>
</comment>
<dbReference type="CDD" id="cd12148">
    <property type="entry name" value="fungal_TF_MHR"/>
    <property type="match status" value="1"/>
</dbReference>
<dbReference type="GO" id="GO:0000981">
    <property type="term" value="F:DNA-binding transcription factor activity, RNA polymerase II-specific"/>
    <property type="evidence" value="ECO:0007669"/>
    <property type="project" value="InterPro"/>
</dbReference>
<dbReference type="CDD" id="cd00067">
    <property type="entry name" value="GAL4"/>
    <property type="match status" value="1"/>
</dbReference>
<sequence>MGNARKRVQRRSLSCARCRHRKIMCDALSPACSACVEADAPCLAWNAATKATAPRSIARYLEERIAALETEITEPVESQTLEDPGSSTLVAVSNSIVGNVLSDSTPSFLGLVKDSCLAGCVAVQTEIPSVHLANAVSDLNENHPRAIVNQQASILSPTSVPPRVADFLLFTYTTGIIHQFPILSEKEGRSAFDAVLPIGYSDPNYNSRSVYVVSLIMAISLSTAARNKLARAQSLATALFKNAMLNISAVLTNDLAGLQALLLLIQYTFLNPTVGNLWLLTGISSEACIEYGLNQELHAQDGTDMDRRRRIFWCAWEMEIAVSAAFRRPIRILNKYINVSFPSPTSSAAPLAIPSIAIFVWRFRQLEAELISILHLNNPLPPDASSLESWMEDMANKAQHWAQQVQHSASQSQCPSTMSQWAEMVLYADIAYHYCLVLLYGPSNRVKEPTRPNLICAFRASVQVAISYWEQANSEFGRIKYTFHTCYHTFSAAVVFLSVLRSCQSEITQLYTLDEVQECANRFMCLLSSIGERWPAAARCLEEYDHLLEPIMKSYSDLFLLSQQQQSDPDPFLPVGQYAEAFDVMDYESFIHIFNPPQEVEDPLLASPAVVPFDWDVEFEFGMDGLLDIV</sequence>
<keyword evidence="2" id="KW-0479">Metal-binding</keyword>
<protein>
    <recommendedName>
        <fullName evidence="8">Zn(2)-C6 fungal-type domain-containing protein</fullName>
    </recommendedName>
</protein>
<feature type="domain" description="Zn(2)-C6 fungal-type" evidence="8">
    <location>
        <begin position="14"/>
        <end position="42"/>
    </location>
</feature>
<gene>
    <name evidence="9" type="ORF">APUU_11069A</name>
</gene>
<dbReference type="OrthoDB" id="189997at2759"/>
<dbReference type="PANTHER" id="PTHR47782">
    <property type="entry name" value="ZN(II)2CYS6 TRANSCRIPTION FACTOR (EUROFUNG)-RELATED"/>
    <property type="match status" value="1"/>
</dbReference>
<evidence type="ECO:0000256" key="6">
    <source>
        <dbReference type="ARBA" id="ARBA00023163"/>
    </source>
</evidence>
<evidence type="ECO:0000256" key="4">
    <source>
        <dbReference type="ARBA" id="ARBA00023015"/>
    </source>
</evidence>
<keyword evidence="7" id="KW-0539">Nucleus</keyword>
<dbReference type="SUPFAM" id="SSF57701">
    <property type="entry name" value="Zn2/Cys6 DNA-binding domain"/>
    <property type="match status" value="1"/>
</dbReference>
<dbReference type="PANTHER" id="PTHR47782:SF1">
    <property type="entry name" value="PYRIMIDINE PATHWAY REGULATORY PROTEIN 1"/>
    <property type="match status" value="1"/>
</dbReference>
<dbReference type="Pfam" id="PF00172">
    <property type="entry name" value="Zn_clus"/>
    <property type="match status" value="1"/>
</dbReference>
<dbReference type="SMART" id="SM00906">
    <property type="entry name" value="Fungal_trans"/>
    <property type="match status" value="1"/>
</dbReference>
<evidence type="ECO:0000256" key="3">
    <source>
        <dbReference type="ARBA" id="ARBA00022833"/>
    </source>
</evidence>
<evidence type="ECO:0000256" key="7">
    <source>
        <dbReference type="ARBA" id="ARBA00023242"/>
    </source>
</evidence>
<reference evidence="9" key="2">
    <citation type="submission" date="2021-02" db="EMBL/GenBank/DDBJ databases">
        <title>Aspergillus puulaauensis MK2 genome sequence.</title>
        <authorList>
            <person name="Futagami T."/>
            <person name="Mori K."/>
            <person name="Kadooka C."/>
            <person name="Tanaka T."/>
        </authorList>
    </citation>
    <scope>NUCLEOTIDE SEQUENCE</scope>
    <source>
        <strain evidence="9">MK2</strain>
    </source>
</reference>
<dbReference type="PROSITE" id="PS00463">
    <property type="entry name" value="ZN2_CY6_FUNGAL_1"/>
    <property type="match status" value="1"/>
</dbReference>
<evidence type="ECO:0000256" key="1">
    <source>
        <dbReference type="ARBA" id="ARBA00004123"/>
    </source>
</evidence>
<accession>A0A7R7XB81</accession>
<dbReference type="GO" id="GO:0006351">
    <property type="term" value="P:DNA-templated transcription"/>
    <property type="evidence" value="ECO:0007669"/>
    <property type="project" value="InterPro"/>
</dbReference>
<dbReference type="GO" id="GO:0008270">
    <property type="term" value="F:zinc ion binding"/>
    <property type="evidence" value="ECO:0007669"/>
    <property type="project" value="InterPro"/>
</dbReference>
<name>A0A7R7XB81_9EURO</name>
<dbReference type="GO" id="GO:0005634">
    <property type="term" value="C:nucleus"/>
    <property type="evidence" value="ECO:0007669"/>
    <property type="project" value="UniProtKB-SubCell"/>
</dbReference>
<keyword evidence="5" id="KW-0238">DNA-binding</keyword>
<dbReference type="InterPro" id="IPR036864">
    <property type="entry name" value="Zn2-C6_fun-type_DNA-bd_sf"/>
</dbReference>
<dbReference type="GeneID" id="64968246"/>
<dbReference type="InterPro" id="IPR052202">
    <property type="entry name" value="Yeast_MetPath_Reg"/>
</dbReference>
<dbReference type="Proteomes" id="UP000654913">
    <property type="component" value="Chromosome 1"/>
</dbReference>